<keyword evidence="5" id="KW-1185">Reference proteome</keyword>
<dbReference type="InterPro" id="IPR051203">
    <property type="entry name" value="Polysaccharide_Synthase-Rel"/>
</dbReference>
<dbReference type="Pfam" id="PF02719">
    <property type="entry name" value="Polysacc_synt_2"/>
    <property type="match status" value="1"/>
</dbReference>
<dbReference type="PANTHER" id="PTHR43318">
    <property type="entry name" value="UDP-N-ACETYLGLUCOSAMINE 4,6-DEHYDRATASE"/>
    <property type="match status" value="1"/>
</dbReference>
<feature type="compositionally biased region" description="Basic and acidic residues" evidence="2">
    <location>
        <begin position="369"/>
        <end position="381"/>
    </location>
</feature>
<dbReference type="OrthoDB" id="9803111at2"/>
<dbReference type="PANTHER" id="PTHR43318:SF1">
    <property type="entry name" value="POLYSACCHARIDE BIOSYNTHESIS PROTEIN EPSC-RELATED"/>
    <property type="match status" value="1"/>
</dbReference>
<comment type="caution">
    <text evidence="4">The sequence shown here is derived from an EMBL/GenBank/DDBJ whole genome shotgun (WGS) entry which is preliminary data.</text>
</comment>
<evidence type="ECO:0000256" key="2">
    <source>
        <dbReference type="SAM" id="MobiDB-lite"/>
    </source>
</evidence>
<proteinExistence type="inferred from homology"/>
<dbReference type="CDD" id="cd05237">
    <property type="entry name" value="UDP_invert_4-6DH_SDR_e"/>
    <property type="match status" value="1"/>
</dbReference>
<dbReference type="InterPro" id="IPR003869">
    <property type="entry name" value="Polysac_CapD-like"/>
</dbReference>
<gene>
    <name evidence="4" type="ORF">VSA01S_02270</name>
</gene>
<evidence type="ECO:0000313" key="5">
    <source>
        <dbReference type="Proteomes" id="UP000321922"/>
    </source>
</evidence>
<dbReference type="SUPFAM" id="SSF51735">
    <property type="entry name" value="NAD(P)-binding Rossmann-fold domains"/>
    <property type="match status" value="1"/>
</dbReference>
<dbReference type="InterPro" id="IPR036291">
    <property type="entry name" value="NAD(P)-bd_dom_sf"/>
</dbReference>
<protein>
    <recommendedName>
        <fullName evidence="3">Polysaccharide biosynthesis protein CapD-like domain-containing protein</fullName>
    </recommendedName>
</protein>
<feature type="domain" description="Polysaccharide biosynthesis protein CapD-like" evidence="3">
    <location>
        <begin position="28"/>
        <end position="312"/>
    </location>
</feature>
<evidence type="ECO:0000256" key="1">
    <source>
        <dbReference type="ARBA" id="ARBA00007430"/>
    </source>
</evidence>
<evidence type="ECO:0000259" key="3">
    <source>
        <dbReference type="Pfam" id="PF02719"/>
    </source>
</evidence>
<comment type="similarity">
    <text evidence="1">Belongs to the polysaccharide synthase family.</text>
</comment>
<name>A0A511Q9Z2_9VIBR</name>
<dbReference type="AlphaFoldDB" id="A0A511Q9Z2"/>
<dbReference type="Proteomes" id="UP000321922">
    <property type="component" value="Unassembled WGS sequence"/>
</dbReference>
<organism evidence="4 5">
    <name type="scientific">Vibrio sagamiensis NBRC 104589</name>
    <dbReference type="NCBI Taxonomy" id="1219064"/>
    <lineage>
        <taxon>Bacteria</taxon>
        <taxon>Pseudomonadati</taxon>
        <taxon>Pseudomonadota</taxon>
        <taxon>Gammaproteobacteria</taxon>
        <taxon>Vibrionales</taxon>
        <taxon>Vibrionaceae</taxon>
        <taxon>Vibrio</taxon>
    </lineage>
</organism>
<dbReference type="RefSeq" id="WP_050567267.1">
    <property type="nucleotide sequence ID" value="NZ_BAOJ01000017.1"/>
</dbReference>
<feature type="region of interest" description="Disordered" evidence="2">
    <location>
        <begin position="356"/>
        <end position="381"/>
    </location>
</feature>
<dbReference type="Gene3D" id="3.40.50.720">
    <property type="entry name" value="NAD(P)-binding Rossmann-like Domain"/>
    <property type="match status" value="1"/>
</dbReference>
<dbReference type="EMBL" id="BJXJ01000001">
    <property type="protein sequence ID" value="GEM74115.1"/>
    <property type="molecule type" value="Genomic_DNA"/>
</dbReference>
<accession>A0A511Q9Z2</accession>
<sequence>MEFAKLLNRNVTEPDTYLMSKNIAEHNVLVTGAGGTIGSELCRKILSYNPKSLILFELSEYNLYSIEHEIKAYLAQTGQQTPIFAIIGNIQNKTHFGSVLEKHKVHTIYHAAAHKHVPMVENNIVEAVKNNVFGTLSCAEAAIEHQVANFTLISTDKAVRPTNVMGATKRLSELILQALSIQQSSTCFTIVRFGNVLGSSGSVIPLFLNQIQNGGPLTVTHPDITRYFMLVSEASELVIQASAIGNSGQVFVLDMGEPIKIHDLAKNIIKLTQTKQDIQIVFSGLRSGEKLFEELLIGENASNTIHPKIKSATEVHIKPERLNQILASLKKYCQLMDKDMLKTILLAIPTGYKIPKHQKSPTKAAEQVCSHHHDGQSLEGH</sequence>
<evidence type="ECO:0000313" key="4">
    <source>
        <dbReference type="EMBL" id="GEM74115.1"/>
    </source>
</evidence>
<reference evidence="4 5" key="1">
    <citation type="submission" date="2019-07" db="EMBL/GenBank/DDBJ databases">
        <title>Whole genome shotgun sequence of Vibrio sagamiensis NBRC 104589.</title>
        <authorList>
            <person name="Hosoyama A."/>
            <person name="Uohara A."/>
            <person name="Ohji S."/>
            <person name="Ichikawa N."/>
        </authorList>
    </citation>
    <scope>NUCLEOTIDE SEQUENCE [LARGE SCALE GENOMIC DNA]</scope>
    <source>
        <strain evidence="4 5">NBRC 104589</strain>
    </source>
</reference>